<dbReference type="PANTHER" id="PTHR36308:SF1">
    <property type="entry name" value="DENTIN SIALOPHOSPHOPROTEIN-RELATED"/>
    <property type="match status" value="1"/>
</dbReference>
<reference evidence="3" key="1">
    <citation type="submission" date="2016-02" db="EMBL/GenBank/DDBJ databases">
        <title>WGS assembly of Manihot esculenta.</title>
        <authorList>
            <person name="Bredeson J.V."/>
            <person name="Prochnik S.E."/>
            <person name="Lyons J.B."/>
            <person name="Schmutz J."/>
            <person name="Grimwood J."/>
            <person name="Vrebalov J."/>
            <person name="Bart R.S."/>
            <person name="Amuge T."/>
            <person name="Ferguson M.E."/>
            <person name="Green R."/>
            <person name="Putnam N."/>
            <person name="Stites J."/>
            <person name="Rounsley S."/>
            <person name="Rokhsar D.S."/>
        </authorList>
    </citation>
    <scope>NUCLEOTIDE SEQUENCE [LARGE SCALE GENOMIC DNA]</scope>
    <source>
        <tissue evidence="3">Leaf</tissue>
    </source>
</reference>
<proteinExistence type="predicted"/>
<dbReference type="InterPro" id="IPR056717">
    <property type="entry name" value="DUF7815"/>
</dbReference>
<sequence>MAFELPYNQIRELQISLRKEAALASYEPDDPQLSDFPSLQIAISDLDPSPPYLRCEHCKGRLLRGINSVICVFCGRQQKKDVFPEPIKFTSTFGYRWFLQFLDLDGSELVAPSINANESNRGQNAPKTEFPLSDLLDLEIRWPSEPKEFESTVSENKPAQPVSTLSSAGVDLDNFFTEAKVDSVSTSTDGRLALEKHENANGSNQGNLSLFENVEHSEEVPARSKEDESGDSFSGC</sequence>
<dbReference type="Pfam" id="PF25122">
    <property type="entry name" value="DUF7815"/>
    <property type="match status" value="1"/>
</dbReference>
<dbReference type="PANTHER" id="PTHR36308">
    <property type="entry name" value="DENTIN SIALOPHOSPHOPROTEIN-RELATED"/>
    <property type="match status" value="1"/>
</dbReference>
<organism evidence="3">
    <name type="scientific">Manihot esculenta</name>
    <name type="common">Cassava</name>
    <name type="synonym">Jatropha manihot</name>
    <dbReference type="NCBI Taxonomy" id="3983"/>
    <lineage>
        <taxon>Eukaryota</taxon>
        <taxon>Viridiplantae</taxon>
        <taxon>Streptophyta</taxon>
        <taxon>Embryophyta</taxon>
        <taxon>Tracheophyta</taxon>
        <taxon>Spermatophyta</taxon>
        <taxon>Magnoliopsida</taxon>
        <taxon>eudicotyledons</taxon>
        <taxon>Gunneridae</taxon>
        <taxon>Pentapetalae</taxon>
        <taxon>rosids</taxon>
        <taxon>fabids</taxon>
        <taxon>Malpighiales</taxon>
        <taxon>Euphorbiaceae</taxon>
        <taxon>Crotonoideae</taxon>
        <taxon>Manihoteae</taxon>
        <taxon>Manihot</taxon>
    </lineage>
</organism>
<protein>
    <recommendedName>
        <fullName evidence="2">DUF7815 domain-containing protein</fullName>
    </recommendedName>
</protein>
<feature type="region of interest" description="Disordered" evidence="1">
    <location>
        <begin position="196"/>
        <end position="236"/>
    </location>
</feature>
<accession>A0A2C9UPR4</accession>
<evidence type="ECO:0000256" key="1">
    <source>
        <dbReference type="SAM" id="MobiDB-lite"/>
    </source>
</evidence>
<gene>
    <name evidence="3" type="ORF">MANES_13G068800</name>
</gene>
<dbReference type="AlphaFoldDB" id="A0A2C9UPR4"/>
<name>A0A2C9UPR4_MANES</name>
<evidence type="ECO:0000259" key="2">
    <source>
        <dbReference type="Pfam" id="PF25122"/>
    </source>
</evidence>
<evidence type="ECO:0000313" key="3">
    <source>
        <dbReference type="EMBL" id="OAY33085.1"/>
    </source>
</evidence>
<feature type="domain" description="DUF7815" evidence="2">
    <location>
        <begin position="51"/>
        <end position="77"/>
    </location>
</feature>
<dbReference type="STRING" id="3983.A0A2C9UPR4"/>
<dbReference type="EMBL" id="CM004399">
    <property type="protein sequence ID" value="OAY33085.1"/>
    <property type="molecule type" value="Genomic_DNA"/>
</dbReference>
<feature type="compositionally biased region" description="Polar residues" evidence="1">
    <location>
        <begin position="200"/>
        <end position="210"/>
    </location>
</feature>
<feature type="compositionally biased region" description="Basic and acidic residues" evidence="1">
    <location>
        <begin position="213"/>
        <end position="227"/>
    </location>
</feature>